<name>A0ABS4GGK8_9FIRM</name>
<reference evidence="6 7" key="1">
    <citation type="submission" date="2021-03" db="EMBL/GenBank/DDBJ databases">
        <title>Genomic Encyclopedia of Type Strains, Phase IV (KMG-IV): sequencing the most valuable type-strain genomes for metagenomic binning, comparative biology and taxonomic classification.</title>
        <authorList>
            <person name="Goeker M."/>
        </authorList>
    </citation>
    <scope>NUCLEOTIDE SEQUENCE [LARGE SCALE GENOMIC DNA]</scope>
    <source>
        <strain evidence="6 7">DSM 24004</strain>
    </source>
</reference>
<evidence type="ECO:0000256" key="1">
    <source>
        <dbReference type="ARBA" id="ARBA00004141"/>
    </source>
</evidence>
<evidence type="ECO:0000313" key="6">
    <source>
        <dbReference type="EMBL" id="MBP1926833.1"/>
    </source>
</evidence>
<keyword evidence="3 5" id="KW-1133">Transmembrane helix</keyword>
<keyword evidence="7" id="KW-1185">Reference proteome</keyword>
<feature type="transmembrane region" description="Helical" evidence="5">
    <location>
        <begin position="7"/>
        <end position="26"/>
    </location>
</feature>
<accession>A0ABS4GGK8</accession>
<dbReference type="EMBL" id="JAGGKS010000008">
    <property type="protein sequence ID" value="MBP1926833.1"/>
    <property type="molecule type" value="Genomic_DNA"/>
</dbReference>
<gene>
    <name evidence="6" type="ORF">J2Z76_002703</name>
</gene>
<dbReference type="RefSeq" id="WP_209512553.1">
    <property type="nucleotide sequence ID" value="NZ_JAGGKS010000008.1"/>
</dbReference>
<evidence type="ECO:0000256" key="4">
    <source>
        <dbReference type="ARBA" id="ARBA00023136"/>
    </source>
</evidence>
<comment type="caution">
    <text evidence="6">The sequence shown here is derived from an EMBL/GenBank/DDBJ whole genome shotgun (WGS) entry which is preliminary data.</text>
</comment>
<evidence type="ECO:0000313" key="7">
    <source>
        <dbReference type="Proteomes" id="UP001519342"/>
    </source>
</evidence>
<dbReference type="NCBIfam" id="TIGR01593">
    <property type="entry name" value="holin_tox_secr"/>
    <property type="match status" value="1"/>
</dbReference>
<keyword evidence="4 5" id="KW-0472">Membrane</keyword>
<protein>
    <submittedName>
        <fullName evidence="6">Toxin secretion/phage lysis holin</fullName>
    </submittedName>
</protein>
<proteinExistence type="predicted"/>
<organism evidence="6 7">
    <name type="scientific">Sedimentibacter acidaminivorans</name>
    <dbReference type="NCBI Taxonomy" id="913099"/>
    <lineage>
        <taxon>Bacteria</taxon>
        <taxon>Bacillati</taxon>
        <taxon>Bacillota</taxon>
        <taxon>Tissierellia</taxon>
        <taxon>Sedimentibacter</taxon>
    </lineage>
</organism>
<sequence length="146" mass="15403">MENINSIKIGVLSIFGITGSIIANLLGGWDMALQTLILFMAVDYITGLITAGVFKKSNKSETGALESKAGWKGLSKKGVTLLIVLISAQLDRLTGMEVIRDAVIIAYAVNEALSIIENAGLMGIPIPTIITKALDALQNKEGGTND</sequence>
<evidence type="ECO:0000256" key="5">
    <source>
        <dbReference type="SAM" id="Phobius"/>
    </source>
</evidence>
<dbReference type="Proteomes" id="UP001519342">
    <property type="component" value="Unassembled WGS sequence"/>
</dbReference>
<evidence type="ECO:0000256" key="3">
    <source>
        <dbReference type="ARBA" id="ARBA00022989"/>
    </source>
</evidence>
<feature type="transmembrane region" description="Helical" evidence="5">
    <location>
        <begin position="32"/>
        <end position="54"/>
    </location>
</feature>
<evidence type="ECO:0000256" key="2">
    <source>
        <dbReference type="ARBA" id="ARBA00022692"/>
    </source>
</evidence>
<comment type="subcellular location">
    <subcellularLocation>
        <location evidence="1">Membrane</location>
        <topology evidence="1">Multi-pass membrane protein</topology>
    </subcellularLocation>
</comment>
<dbReference type="InterPro" id="IPR006480">
    <property type="entry name" value="Phage_holin_4_1"/>
</dbReference>
<keyword evidence="2 5" id="KW-0812">Transmembrane</keyword>
<dbReference type="Pfam" id="PF05105">
    <property type="entry name" value="Phage_holin_4_1"/>
    <property type="match status" value="1"/>
</dbReference>